<dbReference type="GO" id="GO:0008033">
    <property type="term" value="P:tRNA processing"/>
    <property type="evidence" value="ECO:0007669"/>
    <property type="project" value="UniProtKB-KW"/>
</dbReference>
<evidence type="ECO:0000256" key="8">
    <source>
        <dbReference type="ARBA" id="ARBA00022695"/>
    </source>
</evidence>
<evidence type="ECO:0000256" key="5">
    <source>
        <dbReference type="ARBA" id="ARBA00022490"/>
    </source>
</evidence>
<dbReference type="Gene3D" id="3.40.50.11030">
    <property type="entry name" value="Threonylcarbamoyl-AMP synthase, C-terminal domain"/>
    <property type="match status" value="1"/>
</dbReference>
<dbReference type="GO" id="GO:0003725">
    <property type="term" value="F:double-stranded RNA binding"/>
    <property type="evidence" value="ECO:0007669"/>
    <property type="project" value="InterPro"/>
</dbReference>
<keyword evidence="8" id="KW-0548">Nucleotidyltransferase</keyword>
<dbReference type="InterPro" id="IPR017945">
    <property type="entry name" value="DHBP_synth_RibB-like_a/b_dom"/>
</dbReference>
<dbReference type="Pfam" id="PF03481">
    <property type="entry name" value="Sua5_C"/>
    <property type="match status" value="1"/>
</dbReference>
<dbReference type="NCBIfam" id="TIGR00057">
    <property type="entry name" value="L-threonylcarbamoyladenylate synthase"/>
    <property type="match status" value="1"/>
</dbReference>
<feature type="domain" description="YrdC-like" evidence="13">
    <location>
        <begin position="24"/>
        <end position="210"/>
    </location>
</feature>
<dbReference type="EMBL" id="CAEZWB010000026">
    <property type="protein sequence ID" value="CAB4642805.1"/>
    <property type="molecule type" value="Genomic_DNA"/>
</dbReference>
<dbReference type="Pfam" id="PF01300">
    <property type="entry name" value="Sua5_yciO_yrdC"/>
    <property type="match status" value="1"/>
</dbReference>
<dbReference type="SUPFAM" id="SSF55821">
    <property type="entry name" value="YrdC/RibB"/>
    <property type="match status" value="1"/>
</dbReference>
<dbReference type="PROSITE" id="PS51163">
    <property type="entry name" value="YRDC"/>
    <property type="match status" value="1"/>
</dbReference>
<evidence type="ECO:0000259" key="13">
    <source>
        <dbReference type="PROSITE" id="PS51163"/>
    </source>
</evidence>
<dbReference type="Gene3D" id="3.90.870.10">
    <property type="entry name" value="DHBP synthase"/>
    <property type="match status" value="1"/>
</dbReference>
<dbReference type="InterPro" id="IPR010923">
    <property type="entry name" value="T(6)A37_SUA5"/>
</dbReference>
<evidence type="ECO:0000256" key="3">
    <source>
        <dbReference type="ARBA" id="ARBA00012584"/>
    </source>
</evidence>
<comment type="catalytic activity">
    <reaction evidence="12">
        <text>L-threonine + hydrogencarbonate + ATP = L-threonylcarbamoyladenylate + diphosphate + H2O</text>
        <dbReference type="Rhea" id="RHEA:36407"/>
        <dbReference type="ChEBI" id="CHEBI:15377"/>
        <dbReference type="ChEBI" id="CHEBI:17544"/>
        <dbReference type="ChEBI" id="CHEBI:30616"/>
        <dbReference type="ChEBI" id="CHEBI:33019"/>
        <dbReference type="ChEBI" id="CHEBI:57926"/>
        <dbReference type="ChEBI" id="CHEBI:73682"/>
        <dbReference type="EC" id="2.7.7.87"/>
    </reaction>
</comment>
<dbReference type="InterPro" id="IPR005145">
    <property type="entry name" value="Sua5_C"/>
</dbReference>
<evidence type="ECO:0000256" key="7">
    <source>
        <dbReference type="ARBA" id="ARBA00022694"/>
    </source>
</evidence>
<keyword evidence="7" id="KW-0819">tRNA processing</keyword>
<evidence type="ECO:0000313" key="14">
    <source>
        <dbReference type="EMBL" id="CAB4642805.1"/>
    </source>
</evidence>
<keyword evidence="6" id="KW-0808">Transferase</keyword>
<sequence length="326" mass="35031">MVAVICSLAIAMLHQSNVIQAEDPNSVARAAEVLGNGGVVAIPTETVYGLAAAVDNPTSLNKVFSVKGRPTTHPLISHLSSIEQLHDWANEVSSDAELVARSCWPGPLSILLNKSERLPYLVTGNRETAVFRIPAHQFARHLIDALQVPLAAPSANRFGRVSPTTAQHVLDDLGSDVDLIIDGGSCTIGVESTIVDFTCDPPQLLRPGGIPREEIELILGKSLVGQRGESRASGMLQSHYSPACQVIIANDLAHAEKLLAQQQSMGNRARIVQFSDDLPIYASTLYSQMRQADFEGFHSLVAIRPPETGLGQAILDRLLKASAPRF</sequence>
<evidence type="ECO:0000256" key="11">
    <source>
        <dbReference type="ARBA" id="ARBA00029774"/>
    </source>
</evidence>
<dbReference type="FunFam" id="3.90.870.10:FF:000009">
    <property type="entry name" value="Threonylcarbamoyl-AMP synthase, putative"/>
    <property type="match status" value="1"/>
</dbReference>
<gene>
    <name evidence="14" type="ORF">UFOPK2166_00343</name>
</gene>
<comment type="subcellular location">
    <subcellularLocation>
        <location evidence="1">Cytoplasm</location>
    </subcellularLocation>
</comment>
<proteinExistence type="inferred from homology"/>
<dbReference type="InterPro" id="IPR038385">
    <property type="entry name" value="Sua5/YwlC_C"/>
</dbReference>
<evidence type="ECO:0000256" key="4">
    <source>
        <dbReference type="ARBA" id="ARBA00015492"/>
    </source>
</evidence>
<keyword evidence="10" id="KW-0067">ATP-binding</keyword>
<evidence type="ECO:0000256" key="2">
    <source>
        <dbReference type="ARBA" id="ARBA00007663"/>
    </source>
</evidence>
<evidence type="ECO:0000256" key="9">
    <source>
        <dbReference type="ARBA" id="ARBA00022741"/>
    </source>
</evidence>
<evidence type="ECO:0000256" key="12">
    <source>
        <dbReference type="ARBA" id="ARBA00048366"/>
    </source>
</evidence>
<dbReference type="InterPro" id="IPR006070">
    <property type="entry name" value="Sua5-like_dom"/>
</dbReference>
<comment type="similarity">
    <text evidence="2">Belongs to the SUA5 family.</text>
</comment>
<evidence type="ECO:0000256" key="6">
    <source>
        <dbReference type="ARBA" id="ARBA00022679"/>
    </source>
</evidence>
<dbReference type="PIRSF" id="PIRSF004930">
    <property type="entry name" value="Tln_factor_SUA5"/>
    <property type="match status" value="1"/>
</dbReference>
<organism evidence="14">
    <name type="scientific">freshwater metagenome</name>
    <dbReference type="NCBI Taxonomy" id="449393"/>
    <lineage>
        <taxon>unclassified sequences</taxon>
        <taxon>metagenomes</taxon>
        <taxon>ecological metagenomes</taxon>
    </lineage>
</organism>
<evidence type="ECO:0000256" key="1">
    <source>
        <dbReference type="ARBA" id="ARBA00004496"/>
    </source>
</evidence>
<keyword evidence="9" id="KW-0547">Nucleotide-binding</keyword>
<dbReference type="GO" id="GO:0000049">
    <property type="term" value="F:tRNA binding"/>
    <property type="evidence" value="ECO:0007669"/>
    <property type="project" value="TreeGrafter"/>
</dbReference>
<protein>
    <recommendedName>
        <fullName evidence="4">Threonylcarbamoyl-AMP synthase</fullName>
        <ecNumber evidence="3">2.7.7.87</ecNumber>
    </recommendedName>
    <alternativeName>
        <fullName evidence="11">L-threonylcarbamoyladenylate synthase</fullName>
    </alternativeName>
</protein>
<dbReference type="EC" id="2.7.7.87" evidence="3"/>
<evidence type="ECO:0000256" key="10">
    <source>
        <dbReference type="ARBA" id="ARBA00022840"/>
    </source>
</evidence>
<dbReference type="AlphaFoldDB" id="A0A6J6K3B7"/>
<dbReference type="GO" id="GO:0005524">
    <property type="term" value="F:ATP binding"/>
    <property type="evidence" value="ECO:0007669"/>
    <property type="project" value="UniProtKB-KW"/>
</dbReference>
<dbReference type="GO" id="GO:0005737">
    <property type="term" value="C:cytoplasm"/>
    <property type="evidence" value="ECO:0007669"/>
    <property type="project" value="UniProtKB-SubCell"/>
</dbReference>
<dbReference type="InterPro" id="IPR050156">
    <property type="entry name" value="TC-AMP_synthase_SUA5"/>
</dbReference>
<name>A0A6J6K3B7_9ZZZZ</name>
<dbReference type="PANTHER" id="PTHR17490">
    <property type="entry name" value="SUA5"/>
    <property type="match status" value="1"/>
</dbReference>
<keyword evidence="5" id="KW-0963">Cytoplasm</keyword>
<dbReference type="GO" id="GO:0061710">
    <property type="term" value="F:L-threonylcarbamoyladenylate synthase"/>
    <property type="evidence" value="ECO:0007669"/>
    <property type="project" value="UniProtKB-EC"/>
</dbReference>
<accession>A0A6J6K3B7</accession>
<dbReference type="GO" id="GO:0006450">
    <property type="term" value="P:regulation of translational fidelity"/>
    <property type="evidence" value="ECO:0007669"/>
    <property type="project" value="TreeGrafter"/>
</dbReference>
<dbReference type="PANTHER" id="PTHR17490:SF16">
    <property type="entry name" value="THREONYLCARBAMOYL-AMP SYNTHASE"/>
    <property type="match status" value="1"/>
</dbReference>
<reference evidence="14" key="1">
    <citation type="submission" date="2020-05" db="EMBL/GenBank/DDBJ databases">
        <authorList>
            <person name="Chiriac C."/>
            <person name="Salcher M."/>
            <person name="Ghai R."/>
            <person name="Kavagutti S V."/>
        </authorList>
    </citation>
    <scope>NUCLEOTIDE SEQUENCE</scope>
</reference>